<dbReference type="AlphaFoldDB" id="A0AAV4D4Q2"/>
<name>A0AAV4D4Q2_9GAST</name>
<evidence type="ECO:0000313" key="3">
    <source>
        <dbReference type="Proteomes" id="UP000735302"/>
    </source>
</evidence>
<dbReference type="EMBL" id="BLXT01007456">
    <property type="protein sequence ID" value="GFO39193.1"/>
    <property type="molecule type" value="Genomic_DNA"/>
</dbReference>
<feature type="transmembrane region" description="Helical" evidence="1">
    <location>
        <begin position="12"/>
        <end position="30"/>
    </location>
</feature>
<accession>A0AAV4D4Q2</accession>
<keyword evidence="1" id="KW-1133">Transmembrane helix</keyword>
<gene>
    <name evidence="2" type="ORF">PoB_006569800</name>
</gene>
<dbReference type="SUPFAM" id="SSF56436">
    <property type="entry name" value="C-type lectin-like"/>
    <property type="match status" value="1"/>
</dbReference>
<organism evidence="2 3">
    <name type="scientific">Plakobranchus ocellatus</name>
    <dbReference type="NCBI Taxonomy" id="259542"/>
    <lineage>
        <taxon>Eukaryota</taxon>
        <taxon>Metazoa</taxon>
        <taxon>Spiralia</taxon>
        <taxon>Lophotrochozoa</taxon>
        <taxon>Mollusca</taxon>
        <taxon>Gastropoda</taxon>
        <taxon>Heterobranchia</taxon>
        <taxon>Euthyneura</taxon>
        <taxon>Panpulmonata</taxon>
        <taxon>Sacoglossa</taxon>
        <taxon>Placobranchoidea</taxon>
        <taxon>Plakobranchidae</taxon>
        <taxon>Plakobranchus</taxon>
    </lineage>
</organism>
<sequence>MSERAACLQNYPMIMVMVLLIIIPVFAARVKGKAPAMHLDVSHTIDPTTESGLLVVNCSVDTRLADMIRVTSLAVFGPKPYGKQGEFIELVVVDIWSPAPKLTSDLGSARVDINGKIVPHKDGLSYLFMSWNSPTPGYRQDYRCVANGLDRQRQAASIAKTVKVGILKTGCCLKMDFIDLQIKKLFSTVEALGSKLDLQIKNLYSKVETLGSTLESFQQNQILRFKMVRIDQGRFDVSGISKNRMYLASYPKERFVLEVANRECRYSGGYLVELDDDDEYQFVYDFVTRIRGSNTFWTVASAVHRKCYMSRGSSSCCSLQMLHVPCQFQLLFSS</sequence>
<protein>
    <submittedName>
        <fullName evidence="2">Uncharacterized protein</fullName>
    </submittedName>
</protein>
<proteinExistence type="predicted"/>
<dbReference type="Proteomes" id="UP000735302">
    <property type="component" value="Unassembled WGS sequence"/>
</dbReference>
<evidence type="ECO:0000313" key="2">
    <source>
        <dbReference type="EMBL" id="GFO39193.1"/>
    </source>
</evidence>
<keyword evidence="3" id="KW-1185">Reference proteome</keyword>
<dbReference type="InterPro" id="IPR016187">
    <property type="entry name" value="CTDL_fold"/>
</dbReference>
<dbReference type="CDD" id="cd00037">
    <property type="entry name" value="CLECT"/>
    <property type="match status" value="1"/>
</dbReference>
<reference evidence="2 3" key="1">
    <citation type="journal article" date="2021" name="Elife">
        <title>Chloroplast acquisition without the gene transfer in kleptoplastic sea slugs, Plakobranchus ocellatus.</title>
        <authorList>
            <person name="Maeda T."/>
            <person name="Takahashi S."/>
            <person name="Yoshida T."/>
            <person name="Shimamura S."/>
            <person name="Takaki Y."/>
            <person name="Nagai Y."/>
            <person name="Toyoda A."/>
            <person name="Suzuki Y."/>
            <person name="Arimoto A."/>
            <person name="Ishii H."/>
            <person name="Satoh N."/>
            <person name="Nishiyama T."/>
            <person name="Hasebe M."/>
            <person name="Maruyama T."/>
            <person name="Minagawa J."/>
            <person name="Obokata J."/>
            <person name="Shigenobu S."/>
        </authorList>
    </citation>
    <scope>NUCLEOTIDE SEQUENCE [LARGE SCALE GENOMIC DNA]</scope>
</reference>
<keyword evidence="1" id="KW-0812">Transmembrane</keyword>
<keyword evidence="1" id="KW-0472">Membrane</keyword>
<comment type="caution">
    <text evidence="2">The sequence shown here is derived from an EMBL/GenBank/DDBJ whole genome shotgun (WGS) entry which is preliminary data.</text>
</comment>
<evidence type="ECO:0000256" key="1">
    <source>
        <dbReference type="SAM" id="Phobius"/>
    </source>
</evidence>